<dbReference type="Proteomes" id="UP001348369">
    <property type="component" value="Chromosome"/>
</dbReference>
<reference evidence="1" key="1">
    <citation type="submission" date="2022-10" db="EMBL/GenBank/DDBJ databases">
        <title>The complete genomes of actinobacterial strains from the NBC collection.</title>
        <authorList>
            <person name="Joergensen T.S."/>
            <person name="Alvarez Arevalo M."/>
            <person name="Sterndorff E.B."/>
            <person name="Faurdal D."/>
            <person name="Vuksanovic O."/>
            <person name="Mourched A.-S."/>
            <person name="Charusanti P."/>
            <person name="Shaw S."/>
            <person name="Blin K."/>
            <person name="Weber T."/>
        </authorList>
    </citation>
    <scope>NUCLEOTIDE SEQUENCE</scope>
    <source>
        <strain evidence="1">NBC 01771</strain>
    </source>
</reference>
<organism evidence="1 2">
    <name type="scientific">Streptomyces scopuliridis</name>
    <dbReference type="NCBI Taxonomy" id="452529"/>
    <lineage>
        <taxon>Bacteria</taxon>
        <taxon>Bacillati</taxon>
        <taxon>Actinomycetota</taxon>
        <taxon>Actinomycetes</taxon>
        <taxon>Kitasatosporales</taxon>
        <taxon>Streptomycetaceae</taxon>
        <taxon>Streptomyces</taxon>
    </lineage>
</organism>
<keyword evidence="2" id="KW-1185">Reference proteome</keyword>
<protein>
    <submittedName>
        <fullName evidence="1">Uncharacterized protein</fullName>
    </submittedName>
</protein>
<dbReference type="EMBL" id="CP109109">
    <property type="protein sequence ID" value="WSB99760.1"/>
    <property type="molecule type" value="Genomic_DNA"/>
</dbReference>
<gene>
    <name evidence="1" type="ORF">OG835_24030</name>
</gene>
<proteinExistence type="predicted"/>
<name>A0ACD4ZN64_9ACTN</name>
<evidence type="ECO:0000313" key="1">
    <source>
        <dbReference type="EMBL" id="WSB99760.1"/>
    </source>
</evidence>
<evidence type="ECO:0000313" key="2">
    <source>
        <dbReference type="Proteomes" id="UP001348369"/>
    </source>
</evidence>
<sequence length="534" mass="57727">MRRIMAVVSTAVALSASTLIAAPAAQAAEVNLRSFAWSAEKDGKIHVLYEHWDRNSLPSDVTVRVRAKGGDAVLATLGLNDAGRCTTANDCEEQQFWTDPVELPALGVYTVDLVVRAGTAGELVDRDNGELNYGLAPKLTATADRQWVSYDHRVVTVNGTLVAQDPNTGEVKPFAGAGIHTRYKSRDFVTTAVDKAGRFSVPFDFSGYETGARLDVWFQENDASFPVTVRRQPLKLTVDTPARSVTAPYGSDVPARGKVTRTADDGTEKPAGGVGVRVDSRHITSTKADGTFSGAFPATRNGTTRLELGQEPWFENVASPSSPYDFQVKTTATSTFSAVEAAVDKYRKVTFSGKLGVTSGSYPAGTTGRVSIDHSTDGQNWSGVGQFTATYGAAFKQTAPLKGTAGSYWRLRHLGAPGVESRVHKLGRQYTEIRSDDVTPEGVRKGTKLTAKGTLMQKSGSVWKAYAGQKVRVYFKPATRGAVWKDLGSATTLTNGTFSKQFTAQQDGTWQMRYVDTVKTHYASNGREDYVDVR</sequence>
<accession>A0ACD4ZN64</accession>